<evidence type="ECO:0000256" key="4">
    <source>
        <dbReference type="ARBA" id="ARBA00022989"/>
    </source>
</evidence>
<dbReference type="Pfam" id="PF01490">
    <property type="entry name" value="Aa_trans"/>
    <property type="match status" value="1"/>
</dbReference>
<comment type="caution">
    <text evidence="8">The sequence shown here is derived from an EMBL/GenBank/DDBJ whole genome shotgun (WGS) entry which is preliminary data.</text>
</comment>
<evidence type="ECO:0000313" key="8">
    <source>
        <dbReference type="EMBL" id="KAJ5138318.1"/>
    </source>
</evidence>
<dbReference type="RefSeq" id="XP_056522967.1">
    <property type="nucleotide sequence ID" value="XM_056663910.1"/>
</dbReference>
<comment type="subcellular location">
    <subcellularLocation>
        <location evidence="1">Membrane</location>
        <topology evidence="1">Multi-pass membrane protein</topology>
    </subcellularLocation>
</comment>
<feature type="transmembrane region" description="Helical" evidence="6">
    <location>
        <begin position="360"/>
        <end position="381"/>
    </location>
</feature>
<feature type="transmembrane region" description="Helical" evidence="6">
    <location>
        <begin position="125"/>
        <end position="148"/>
    </location>
</feature>
<dbReference type="GO" id="GO:0015179">
    <property type="term" value="F:L-amino acid transmembrane transporter activity"/>
    <property type="evidence" value="ECO:0007669"/>
    <property type="project" value="TreeGrafter"/>
</dbReference>
<dbReference type="GO" id="GO:0016020">
    <property type="term" value="C:membrane"/>
    <property type="evidence" value="ECO:0007669"/>
    <property type="project" value="UniProtKB-SubCell"/>
</dbReference>
<feature type="transmembrane region" description="Helical" evidence="6">
    <location>
        <begin position="320"/>
        <end position="339"/>
    </location>
</feature>
<dbReference type="EMBL" id="JAPQKL010000003">
    <property type="protein sequence ID" value="KAJ5138318.1"/>
    <property type="molecule type" value="Genomic_DNA"/>
</dbReference>
<keyword evidence="3 6" id="KW-0812">Transmembrane</keyword>
<evidence type="ECO:0000313" key="9">
    <source>
        <dbReference type="Proteomes" id="UP001149079"/>
    </source>
</evidence>
<evidence type="ECO:0000256" key="2">
    <source>
        <dbReference type="ARBA" id="ARBA00008066"/>
    </source>
</evidence>
<evidence type="ECO:0000256" key="5">
    <source>
        <dbReference type="ARBA" id="ARBA00023136"/>
    </source>
</evidence>
<evidence type="ECO:0000259" key="7">
    <source>
        <dbReference type="Pfam" id="PF01490"/>
    </source>
</evidence>
<proteinExistence type="inferred from homology"/>
<dbReference type="GeneID" id="81403080"/>
<feature type="transmembrane region" description="Helical" evidence="6">
    <location>
        <begin position="279"/>
        <end position="300"/>
    </location>
</feature>
<keyword evidence="9" id="KW-1185">Reference proteome</keyword>
<evidence type="ECO:0000256" key="1">
    <source>
        <dbReference type="ARBA" id="ARBA00004141"/>
    </source>
</evidence>
<sequence length="469" mass="52120">MFDKTYAGDGEAADWSLDKDMEKKFDPKQLEPFGNEETAEIKYRTMKWWHCGMLMIAENVSVGILSLPSAVATLGMVPAAIMILFISALSWYTGYVIGQFKLRHPEVHSMGDAGEILMGPFGRELLGIGQLLLLIFLMASNILMFNILMNVLTDHGTCTLVFGVVGLIICFLGALPRTMDKVYWMSVICEWNQDCNDMLEERSTDQGQAFLSVFIATVLTMITVGVESKGPVPNQVTTEVSFREGFLAVTNIIFAYLAHVAYFGFMSETEDPRTFNKSLAMLQIVDTVLYLVSALLIYHYVGPEVQSPAILSMSPVMRKIAWGISIPTTILSGVVLGHVACKYIYVRLFRGSDKMHSRSFLSIGSWVAICLAVWVVAWVVAESIPVFNDLLSLISALFGSWFSFGLPAIFWFYMNKGRYFQNWKKAVLTITNVLVFLISCAICGLGLWVSGVAIHEDSSSRSWSCANTA</sequence>
<gene>
    <name evidence="8" type="ORF">N7515_003166</name>
</gene>
<feature type="transmembrane region" description="Helical" evidence="6">
    <location>
        <begin position="154"/>
        <end position="175"/>
    </location>
</feature>
<feature type="transmembrane region" description="Helical" evidence="6">
    <location>
        <begin position="51"/>
        <end position="71"/>
    </location>
</feature>
<evidence type="ECO:0000256" key="3">
    <source>
        <dbReference type="ARBA" id="ARBA00022692"/>
    </source>
</evidence>
<dbReference type="AlphaFoldDB" id="A0A9W9H4A5"/>
<reference evidence="8" key="2">
    <citation type="journal article" date="2023" name="IMA Fungus">
        <title>Comparative genomic study of the Penicillium genus elucidates a diverse pangenome and 15 lateral gene transfer events.</title>
        <authorList>
            <person name="Petersen C."/>
            <person name="Sorensen T."/>
            <person name="Nielsen M.R."/>
            <person name="Sondergaard T.E."/>
            <person name="Sorensen J.L."/>
            <person name="Fitzpatrick D.A."/>
            <person name="Frisvad J.C."/>
            <person name="Nielsen K.L."/>
        </authorList>
    </citation>
    <scope>NUCLEOTIDE SEQUENCE</scope>
    <source>
        <strain evidence="8">IBT 22155</strain>
    </source>
</reference>
<dbReference type="OrthoDB" id="294730at2759"/>
<accession>A0A9W9H4A5</accession>
<feature type="transmembrane region" description="Helical" evidence="6">
    <location>
        <begin position="209"/>
        <end position="226"/>
    </location>
</feature>
<feature type="domain" description="Amino acid transporter transmembrane" evidence="7">
    <location>
        <begin position="45"/>
        <end position="449"/>
    </location>
</feature>
<comment type="similarity">
    <text evidence="2">Belongs to the amino acid/polyamine transporter 2 family.</text>
</comment>
<feature type="transmembrane region" description="Helical" evidence="6">
    <location>
        <begin position="393"/>
        <end position="414"/>
    </location>
</feature>
<feature type="transmembrane region" description="Helical" evidence="6">
    <location>
        <begin position="426"/>
        <end position="449"/>
    </location>
</feature>
<keyword evidence="5 6" id="KW-0472">Membrane</keyword>
<keyword evidence="4 6" id="KW-1133">Transmembrane helix</keyword>
<feature type="transmembrane region" description="Helical" evidence="6">
    <location>
        <begin position="77"/>
        <end position="97"/>
    </location>
</feature>
<protein>
    <recommendedName>
        <fullName evidence="7">Amino acid transporter transmembrane domain-containing protein</fullName>
    </recommendedName>
</protein>
<evidence type="ECO:0000256" key="6">
    <source>
        <dbReference type="SAM" id="Phobius"/>
    </source>
</evidence>
<dbReference type="Gene3D" id="1.20.1740.10">
    <property type="entry name" value="Amino acid/polyamine transporter I"/>
    <property type="match status" value="1"/>
</dbReference>
<dbReference type="PANTHER" id="PTHR22950">
    <property type="entry name" value="AMINO ACID TRANSPORTER"/>
    <property type="match status" value="1"/>
</dbReference>
<reference evidence="8" key="1">
    <citation type="submission" date="2022-11" db="EMBL/GenBank/DDBJ databases">
        <authorList>
            <person name="Petersen C."/>
        </authorList>
    </citation>
    <scope>NUCLEOTIDE SEQUENCE</scope>
    <source>
        <strain evidence="8">IBT 22155</strain>
    </source>
</reference>
<organism evidence="8 9">
    <name type="scientific">Penicillium bovifimosum</name>
    <dbReference type="NCBI Taxonomy" id="126998"/>
    <lineage>
        <taxon>Eukaryota</taxon>
        <taxon>Fungi</taxon>
        <taxon>Dikarya</taxon>
        <taxon>Ascomycota</taxon>
        <taxon>Pezizomycotina</taxon>
        <taxon>Eurotiomycetes</taxon>
        <taxon>Eurotiomycetidae</taxon>
        <taxon>Eurotiales</taxon>
        <taxon>Aspergillaceae</taxon>
        <taxon>Penicillium</taxon>
    </lineage>
</organism>
<name>A0A9W9H4A5_9EURO</name>
<feature type="transmembrane region" description="Helical" evidence="6">
    <location>
        <begin position="246"/>
        <end position="267"/>
    </location>
</feature>
<dbReference type="InterPro" id="IPR013057">
    <property type="entry name" value="AA_transpt_TM"/>
</dbReference>
<dbReference type="Proteomes" id="UP001149079">
    <property type="component" value="Unassembled WGS sequence"/>
</dbReference>
<dbReference type="PANTHER" id="PTHR22950:SF668">
    <property type="entry name" value="AMINO ACID TRANSPORTER (EUROFUNG)"/>
    <property type="match status" value="1"/>
</dbReference>